<dbReference type="SUPFAM" id="SSF55785">
    <property type="entry name" value="PYP-like sensor domain (PAS domain)"/>
    <property type="match status" value="2"/>
</dbReference>
<dbReference type="PROSITE" id="PS50112">
    <property type="entry name" value="PAS"/>
    <property type="match status" value="1"/>
</dbReference>
<dbReference type="InterPro" id="IPR043150">
    <property type="entry name" value="Phytochrome_PHY_sf"/>
</dbReference>
<evidence type="ECO:0000259" key="5">
    <source>
        <dbReference type="PROSITE" id="PS50046"/>
    </source>
</evidence>
<feature type="domain" description="Phytochrome chromophore attachment site" evidence="5">
    <location>
        <begin position="156"/>
        <end position="314"/>
    </location>
</feature>
<dbReference type="InterPro" id="IPR013515">
    <property type="entry name" value="Phytochrome_cen-reg"/>
</dbReference>
<comment type="caution">
    <text evidence="7">The sequence shown here is derived from an EMBL/GenBank/DDBJ whole genome shotgun (WGS) entry which is preliminary data.</text>
</comment>
<dbReference type="GO" id="GO:0009584">
    <property type="term" value="P:detection of visible light"/>
    <property type="evidence" value="ECO:0007669"/>
    <property type="project" value="InterPro"/>
</dbReference>
<reference evidence="7" key="1">
    <citation type="submission" date="2021-04" db="EMBL/GenBank/DDBJ databases">
        <title>The genome sequence of Ideonella sp. 4Y11.</title>
        <authorList>
            <person name="Liu Y."/>
        </authorList>
    </citation>
    <scope>NUCLEOTIDE SEQUENCE</scope>
    <source>
        <strain evidence="7">4Y11</strain>
    </source>
</reference>
<dbReference type="InterPro" id="IPR029016">
    <property type="entry name" value="GAF-like_dom_sf"/>
</dbReference>
<proteinExistence type="predicted"/>
<dbReference type="AlphaFoldDB" id="A0A940YWG0"/>
<protein>
    <submittedName>
        <fullName evidence="7">GAF domain-containing protein</fullName>
    </submittedName>
</protein>
<dbReference type="Pfam" id="PF01590">
    <property type="entry name" value="GAF"/>
    <property type="match status" value="1"/>
</dbReference>
<dbReference type="GO" id="GO:0006355">
    <property type="term" value="P:regulation of DNA-templated transcription"/>
    <property type="evidence" value="ECO:0007669"/>
    <property type="project" value="InterPro"/>
</dbReference>
<evidence type="ECO:0000256" key="4">
    <source>
        <dbReference type="ARBA" id="ARBA00023170"/>
    </source>
</evidence>
<evidence type="ECO:0000313" key="7">
    <source>
        <dbReference type="EMBL" id="MBQ0960490.1"/>
    </source>
</evidence>
<dbReference type="Gene3D" id="3.30.450.20">
    <property type="entry name" value="PAS domain"/>
    <property type="match status" value="2"/>
</dbReference>
<dbReference type="InterPro" id="IPR001294">
    <property type="entry name" value="Phytochrome"/>
</dbReference>
<dbReference type="SMART" id="SM00091">
    <property type="entry name" value="PAS"/>
    <property type="match status" value="2"/>
</dbReference>
<dbReference type="PROSITE" id="PS50046">
    <property type="entry name" value="PHYTOCHROME_2"/>
    <property type="match status" value="1"/>
</dbReference>
<dbReference type="InterPro" id="IPR003018">
    <property type="entry name" value="GAF"/>
</dbReference>
<keyword evidence="8" id="KW-1185">Reference proteome</keyword>
<dbReference type="Proteomes" id="UP000678374">
    <property type="component" value="Unassembled WGS sequence"/>
</dbReference>
<dbReference type="InterPro" id="IPR013656">
    <property type="entry name" value="PAS_4"/>
</dbReference>
<dbReference type="SUPFAM" id="SSF55781">
    <property type="entry name" value="GAF domain-like"/>
    <property type="match status" value="2"/>
</dbReference>
<accession>A0A940YWG0</accession>
<dbReference type="InterPro" id="IPR000014">
    <property type="entry name" value="PAS"/>
</dbReference>
<dbReference type="InterPro" id="IPR016132">
    <property type="entry name" value="Phyto_chromo_attachment"/>
</dbReference>
<dbReference type="Pfam" id="PF00360">
    <property type="entry name" value="PHY"/>
    <property type="match status" value="1"/>
</dbReference>
<dbReference type="Gene3D" id="3.30.450.40">
    <property type="match status" value="1"/>
</dbReference>
<feature type="domain" description="PAS" evidence="6">
    <location>
        <begin position="526"/>
        <end position="562"/>
    </location>
</feature>
<keyword evidence="4" id="KW-0675">Receptor</keyword>
<dbReference type="EMBL" id="JAGQDE010000015">
    <property type="protein sequence ID" value="MBQ0960490.1"/>
    <property type="molecule type" value="Genomic_DNA"/>
</dbReference>
<organism evidence="7 8">
    <name type="scientific">Ideonella aquatica</name>
    <dbReference type="NCBI Taxonomy" id="2824119"/>
    <lineage>
        <taxon>Bacteria</taxon>
        <taxon>Pseudomonadati</taxon>
        <taxon>Pseudomonadota</taxon>
        <taxon>Betaproteobacteria</taxon>
        <taxon>Burkholderiales</taxon>
        <taxon>Sphaerotilaceae</taxon>
        <taxon>Ideonella</taxon>
    </lineage>
</organism>
<dbReference type="InterPro" id="IPR013654">
    <property type="entry name" value="PAS_2"/>
</dbReference>
<sequence length="745" mass="79513">MQGESPRFGQADLTNCERELIHLAGSVQPHGVLLVLEGEGLRLAAASENVALLLGVPGSACLGRPLEALAPGLAQAVQATLPALRADEPVPLQATLAGGAASAPDWEGALHRNTAGALVLELEPLAPAAAPTVGHHRDTLMSLVAQTVQRIGEAASLGVLADATARGVRELIGYDRVMVYKFDPEGHGEIIAESRDPRLSSLLGHHYPATDIPQRARELYLRNRVRVLVDVHYQPQLLLREDGQPVGDQLDMSMSYLRSMSPLHLQYLKNMGVTATLVVSLVHEERLWGLIAAHHDSPRNVRYAVRAACDLIGEVVSTRIAAIENYAHAQVAVLVRRLEQRLVEATSTEGDWRQALFRNPSTLLQPLNATGAVLFAENELLTTGEVPSTPELRALRDWVVEQTASDMLFASSAVGKANPALASLTPTASGVLGVRLSAQRPDLLLWLRKEQMRTVTWAGDPHKPMIGDDPMSLSPRRSFAAWSELVRGTAIAWTTAELALGRAFGGALVDIIVQVQAVRLLVAEHQLATVRETVRNAVEAVLVAGPDGRLLFINEACSQLLGPAAALASGTVSTDLEHLADAFTKPALLRDALAALRTGQAHWRGEMLLRPQAGDAERPVTVRAEVVPGRDGRPLGYVLTLFDRSQSWRATQARAHLEASLARAMPAAAPAEGLSAGAAATREIDPLLGAILTNASLAAMDIADSSASVPTAPMLEELESATRRATSLVERIRRLSTPPGADGGP</sequence>
<dbReference type="GO" id="GO:0009881">
    <property type="term" value="F:photoreceptor activity"/>
    <property type="evidence" value="ECO:0007669"/>
    <property type="project" value="UniProtKB-KW"/>
</dbReference>
<keyword evidence="3" id="KW-0157">Chromophore</keyword>
<dbReference type="CDD" id="cd00130">
    <property type="entry name" value="PAS"/>
    <property type="match status" value="1"/>
</dbReference>
<name>A0A940YWG0_9BURK</name>
<evidence type="ECO:0000259" key="6">
    <source>
        <dbReference type="PROSITE" id="PS50112"/>
    </source>
</evidence>
<dbReference type="Pfam" id="PF08448">
    <property type="entry name" value="PAS_4"/>
    <property type="match status" value="1"/>
</dbReference>
<keyword evidence="1" id="KW-0600">Photoreceptor protein</keyword>
<dbReference type="RefSeq" id="WP_210803170.1">
    <property type="nucleotide sequence ID" value="NZ_JAGQDE010000015.1"/>
</dbReference>
<evidence type="ECO:0000256" key="2">
    <source>
        <dbReference type="ARBA" id="ARBA00022606"/>
    </source>
</evidence>
<evidence type="ECO:0000256" key="1">
    <source>
        <dbReference type="ARBA" id="ARBA00022543"/>
    </source>
</evidence>
<dbReference type="PANTHER" id="PTHR43065">
    <property type="entry name" value="SENSOR HISTIDINE KINASE"/>
    <property type="match status" value="1"/>
</dbReference>
<evidence type="ECO:0000313" key="8">
    <source>
        <dbReference type="Proteomes" id="UP000678374"/>
    </source>
</evidence>
<evidence type="ECO:0000256" key="3">
    <source>
        <dbReference type="ARBA" id="ARBA00022991"/>
    </source>
</evidence>
<dbReference type="PRINTS" id="PR01033">
    <property type="entry name" value="PHYTOCHROME"/>
</dbReference>
<dbReference type="InterPro" id="IPR035965">
    <property type="entry name" value="PAS-like_dom_sf"/>
</dbReference>
<dbReference type="PANTHER" id="PTHR43065:SF42">
    <property type="entry name" value="TWO-COMPONENT SENSOR PPRA"/>
    <property type="match status" value="1"/>
</dbReference>
<keyword evidence="2" id="KW-0716">Sensory transduction</keyword>
<dbReference type="SMART" id="SM00065">
    <property type="entry name" value="GAF"/>
    <property type="match status" value="1"/>
</dbReference>
<dbReference type="Pfam" id="PF08446">
    <property type="entry name" value="PAS_2"/>
    <property type="match status" value="1"/>
</dbReference>
<dbReference type="Gene3D" id="3.30.450.270">
    <property type="match status" value="1"/>
</dbReference>
<gene>
    <name evidence="7" type="ORF">KAK06_16170</name>
</gene>